<dbReference type="InterPro" id="IPR006016">
    <property type="entry name" value="UspA"/>
</dbReference>
<evidence type="ECO:0000313" key="2">
    <source>
        <dbReference type="Proteomes" id="UP001165740"/>
    </source>
</evidence>
<evidence type="ECO:0000259" key="1">
    <source>
        <dbReference type="Pfam" id="PF00582"/>
    </source>
</evidence>
<organism evidence="2 4">
    <name type="scientific">Biomphalaria glabrata</name>
    <name type="common">Bloodfluke planorb</name>
    <name type="synonym">Freshwater snail</name>
    <dbReference type="NCBI Taxonomy" id="6526"/>
    <lineage>
        <taxon>Eukaryota</taxon>
        <taxon>Metazoa</taxon>
        <taxon>Spiralia</taxon>
        <taxon>Lophotrochozoa</taxon>
        <taxon>Mollusca</taxon>
        <taxon>Gastropoda</taxon>
        <taxon>Heterobranchia</taxon>
        <taxon>Euthyneura</taxon>
        <taxon>Panpulmonata</taxon>
        <taxon>Hygrophila</taxon>
        <taxon>Lymnaeoidea</taxon>
        <taxon>Planorbidae</taxon>
        <taxon>Biomphalaria</taxon>
    </lineage>
</organism>
<evidence type="ECO:0000313" key="4">
    <source>
        <dbReference type="RefSeq" id="XP_055881545.1"/>
    </source>
</evidence>
<gene>
    <name evidence="3 4" type="primary">LOC106064021</name>
</gene>
<dbReference type="PANTHER" id="PTHR46989">
    <property type="entry name" value="USP DOMAIN-CONTAINING PROTEIN"/>
    <property type="match status" value="1"/>
</dbReference>
<dbReference type="CDD" id="cd23659">
    <property type="entry name" value="USP_At3g01520-like"/>
    <property type="match status" value="1"/>
</dbReference>
<dbReference type="OMA" id="LEYMTKH"/>
<dbReference type="RefSeq" id="XP_055881545.1">
    <property type="nucleotide sequence ID" value="XM_056025570.1"/>
</dbReference>
<accession>A0A9W3A2V6</accession>
<dbReference type="Gene3D" id="3.40.50.620">
    <property type="entry name" value="HUPs"/>
    <property type="match status" value="1"/>
</dbReference>
<dbReference type="OrthoDB" id="843225at2759"/>
<name>A0A9W3A2V6_BIOGL</name>
<dbReference type="Proteomes" id="UP001165740">
    <property type="component" value="Chromosome 4"/>
</dbReference>
<reference evidence="3 4" key="1">
    <citation type="submission" date="2025-04" db="UniProtKB">
        <authorList>
            <consortium name="RefSeq"/>
        </authorList>
    </citation>
    <scope>IDENTIFICATION</scope>
</reference>
<dbReference type="RefSeq" id="XP_055881544.1">
    <property type="nucleotide sequence ID" value="XM_056025569.1"/>
</dbReference>
<dbReference type="PANTHER" id="PTHR46989:SF3">
    <property type="entry name" value="USPA DOMAIN-CONTAINING PROTEIN"/>
    <property type="match status" value="1"/>
</dbReference>
<sequence>MPFNPTPMVSDDQISNSLDSHQHQLTSFKGERSEATGRRVIVGVDGSEQSNYACEWYFSHLWSREDYVILLHCPVDQIKNHWSRGVGHLFNREFTGKQLSEGENLIDHGLEHFQGILVKHAAMGKVCVIPARNPGDAILLTAEKECCDLIVIGCKGKSAIWRTLLGSISDDIINKSLIPVAVCRNAAPPRSSTDQVLLQRNLDRLKNLTELKVSA</sequence>
<keyword evidence="2" id="KW-1185">Reference proteome</keyword>
<protein>
    <submittedName>
        <fullName evidence="3 4">Universal stress protein MT2085-like isoform X1</fullName>
    </submittedName>
</protein>
<dbReference type="InterPro" id="IPR014729">
    <property type="entry name" value="Rossmann-like_a/b/a_fold"/>
</dbReference>
<proteinExistence type="predicted"/>
<dbReference type="GeneID" id="106064021"/>
<dbReference type="AlphaFoldDB" id="A0A9W3A2V6"/>
<feature type="domain" description="UspA" evidence="1">
    <location>
        <begin position="38"/>
        <end position="184"/>
    </location>
</feature>
<dbReference type="InterPro" id="IPR006015">
    <property type="entry name" value="Universal_stress_UspA"/>
</dbReference>
<evidence type="ECO:0000313" key="3">
    <source>
        <dbReference type="RefSeq" id="XP_055881544.1"/>
    </source>
</evidence>
<dbReference type="PRINTS" id="PR01438">
    <property type="entry name" value="UNVRSLSTRESS"/>
</dbReference>
<dbReference type="SUPFAM" id="SSF52402">
    <property type="entry name" value="Adenine nucleotide alpha hydrolases-like"/>
    <property type="match status" value="1"/>
</dbReference>
<dbReference type="Pfam" id="PF00582">
    <property type="entry name" value="Usp"/>
    <property type="match status" value="1"/>
</dbReference>